<dbReference type="AlphaFoldDB" id="A0A6A5U703"/>
<dbReference type="Proteomes" id="UP000800035">
    <property type="component" value="Unassembled WGS sequence"/>
</dbReference>
<protein>
    <submittedName>
        <fullName evidence="2">Uncharacterized protein</fullName>
    </submittedName>
</protein>
<evidence type="ECO:0000313" key="3">
    <source>
        <dbReference type="Proteomes" id="UP000800035"/>
    </source>
</evidence>
<proteinExistence type="predicted"/>
<keyword evidence="3" id="KW-1185">Reference proteome</keyword>
<feature type="region of interest" description="Disordered" evidence="1">
    <location>
        <begin position="1"/>
        <end position="45"/>
    </location>
</feature>
<organism evidence="2 3">
    <name type="scientific">Byssothecium circinans</name>
    <dbReference type="NCBI Taxonomy" id="147558"/>
    <lineage>
        <taxon>Eukaryota</taxon>
        <taxon>Fungi</taxon>
        <taxon>Dikarya</taxon>
        <taxon>Ascomycota</taxon>
        <taxon>Pezizomycotina</taxon>
        <taxon>Dothideomycetes</taxon>
        <taxon>Pleosporomycetidae</taxon>
        <taxon>Pleosporales</taxon>
        <taxon>Massarineae</taxon>
        <taxon>Massarinaceae</taxon>
        <taxon>Byssothecium</taxon>
    </lineage>
</organism>
<accession>A0A6A5U703</accession>
<sequence>MHLSQSPHAHNVDKDAKASQPSTYQFRPSTRPAQRKRRRDDEKQLTASNQDLVRAILIPQLWSVALPRLELDGNLLLVEQVGALEDNAKAALANLLADAIMHAHDVRRRTARHCGYRRQTARDVWRVEVWQAAARGLCSGDEEAATAASRSVGGSLIRECESEEWGGV</sequence>
<feature type="compositionally biased region" description="Polar residues" evidence="1">
    <location>
        <begin position="19"/>
        <end position="32"/>
    </location>
</feature>
<reference evidence="2" key="1">
    <citation type="journal article" date="2020" name="Stud. Mycol.">
        <title>101 Dothideomycetes genomes: a test case for predicting lifestyles and emergence of pathogens.</title>
        <authorList>
            <person name="Haridas S."/>
            <person name="Albert R."/>
            <person name="Binder M."/>
            <person name="Bloem J."/>
            <person name="Labutti K."/>
            <person name="Salamov A."/>
            <person name="Andreopoulos B."/>
            <person name="Baker S."/>
            <person name="Barry K."/>
            <person name="Bills G."/>
            <person name="Bluhm B."/>
            <person name="Cannon C."/>
            <person name="Castanera R."/>
            <person name="Culley D."/>
            <person name="Daum C."/>
            <person name="Ezra D."/>
            <person name="Gonzalez J."/>
            <person name="Henrissat B."/>
            <person name="Kuo A."/>
            <person name="Liang C."/>
            <person name="Lipzen A."/>
            <person name="Lutzoni F."/>
            <person name="Magnuson J."/>
            <person name="Mondo S."/>
            <person name="Nolan M."/>
            <person name="Ohm R."/>
            <person name="Pangilinan J."/>
            <person name="Park H.-J."/>
            <person name="Ramirez L."/>
            <person name="Alfaro M."/>
            <person name="Sun H."/>
            <person name="Tritt A."/>
            <person name="Yoshinaga Y."/>
            <person name="Zwiers L.-H."/>
            <person name="Turgeon B."/>
            <person name="Goodwin S."/>
            <person name="Spatafora J."/>
            <person name="Crous P."/>
            <person name="Grigoriev I."/>
        </authorList>
    </citation>
    <scope>NUCLEOTIDE SEQUENCE</scope>
    <source>
        <strain evidence="2">CBS 675.92</strain>
    </source>
</reference>
<evidence type="ECO:0000256" key="1">
    <source>
        <dbReference type="SAM" id="MobiDB-lite"/>
    </source>
</evidence>
<dbReference type="EMBL" id="ML976983">
    <property type="protein sequence ID" value="KAF1960120.1"/>
    <property type="molecule type" value="Genomic_DNA"/>
</dbReference>
<gene>
    <name evidence="2" type="ORF">CC80DRAFT_285472</name>
</gene>
<name>A0A6A5U703_9PLEO</name>
<evidence type="ECO:0000313" key="2">
    <source>
        <dbReference type="EMBL" id="KAF1960120.1"/>
    </source>
</evidence>